<feature type="region of interest" description="Disordered" evidence="1">
    <location>
        <begin position="113"/>
        <end position="140"/>
    </location>
</feature>
<evidence type="ECO:0000313" key="3">
    <source>
        <dbReference type="Proteomes" id="UP001629288"/>
    </source>
</evidence>
<name>A0ABW9BWP7_9BURK</name>
<comment type="caution">
    <text evidence="2">The sequence shown here is derived from an EMBL/GenBank/DDBJ whole genome shotgun (WGS) entry which is preliminary data.</text>
</comment>
<keyword evidence="3" id="KW-1185">Reference proteome</keyword>
<dbReference type="EMBL" id="JAQQDH010000001">
    <property type="protein sequence ID" value="MFM0442555.1"/>
    <property type="molecule type" value="Genomic_DNA"/>
</dbReference>
<dbReference type="InterPro" id="IPR011990">
    <property type="entry name" value="TPR-like_helical_dom_sf"/>
</dbReference>
<evidence type="ECO:0000313" key="2">
    <source>
        <dbReference type="EMBL" id="MFM0442555.1"/>
    </source>
</evidence>
<accession>A0ABW9BWP7</accession>
<dbReference type="RefSeq" id="WP_408127448.1">
    <property type="nucleotide sequence ID" value="NZ_JAQQDH010000001.1"/>
</dbReference>
<dbReference type="Proteomes" id="UP001629288">
    <property type="component" value="Unassembled WGS sequence"/>
</dbReference>
<reference evidence="2 3" key="1">
    <citation type="journal article" date="2024" name="Chem. Sci.">
        <title>Discovery of megapolipeptins by genome mining of a Burkholderiales bacteria collection.</title>
        <authorList>
            <person name="Paulo B.S."/>
            <person name="Recchia M.J.J."/>
            <person name="Lee S."/>
            <person name="Fergusson C.H."/>
            <person name="Romanowski S.B."/>
            <person name="Hernandez A."/>
            <person name="Krull N."/>
            <person name="Liu D.Y."/>
            <person name="Cavanagh H."/>
            <person name="Bos A."/>
            <person name="Gray C.A."/>
            <person name="Murphy B.T."/>
            <person name="Linington R.G."/>
            <person name="Eustaquio A.S."/>
        </authorList>
    </citation>
    <scope>NUCLEOTIDE SEQUENCE [LARGE SCALE GENOMIC DNA]</scope>
    <source>
        <strain evidence="2 3">RL17-379-BIB-C</strain>
    </source>
</reference>
<dbReference type="SUPFAM" id="SSF144059">
    <property type="entry name" value="ImpE-like"/>
    <property type="match status" value="1"/>
</dbReference>
<dbReference type="NCBIfam" id="NF033419">
    <property type="entry name" value="T6SS_TagK_dom"/>
    <property type="match status" value="1"/>
</dbReference>
<sequence>MPIIDLFRRRGVYAANSEPVKSRRDDSPVVDPLPDPIANGEPLAYAEYGDSVEPLCTDAVFGLIGTSPHLDGRQPPCGRGQSASGAHHLLDVLYAKYCQALDDPQVAVESDWAAPGIAPNSPDDELADRRRSLPGNRHEPAAGMESIEVLLFGTHSIEHAFGPLDRGDAGDVIATDRAPEILRLFAPSEFRAAATRRSAPRPPALARREHHSMSVDSAISVPRSAPYFDGRDMTVASSASLTLNRAAGPSRNQPLEKWLAQAEAQVREQPVVGGHRWILFQLLCVLKCWDRGVQQLQVCAQLSPELATVALAYRDLIRAERRRARVLTGCERPGFVFDTPFWVDGLLDALRFAAAGELDEADIARQRALDEAPLVPVRNSERRLDWIADSDSRLGPVCELITAVDNQLWRTAACRRVHGLAQMERDRGDR</sequence>
<protein>
    <submittedName>
        <fullName evidence="2">TagK domain-containing protein</fullName>
    </submittedName>
</protein>
<organism evidence="2 3">
    <name type="scientific">Paraburkholderia strydomiana</name>
    <dbReference type="NCBI Taxonomy" id="1245417"/>
    <lineage>
        <taxon>Bacteria</taxon>
        <taxon>Pseudomonadati</taxon>
        <taxon>Pseudomonadota</taxon>
        <taxon>Betaproteobacteria</taxon>
        <taxon>Burkholderiales</taxon>
        <taxon>Burkholderiaceae</taxon>
        <taxon>Paraburkholderia</taxon>
    </lineage>
</organism>
<dbReference type="Gene3D" id="1.25.40.10">
    <property type="entry name" value="Tetratricopeptide repeat domain"/>
    <property type="match status" value="1"/>
</dbReference>
<proteinExistence type="predicted"/>
<gene>
    <name evidence="2" type="ORF">PQR00_03070</name>
</gene>
<feature type="compositionally biased region" description="Basic and acidic residues" evidence="1">
    <location>
        <begin position="127"/>
        <end position="140"/>
    </location>
</feature>
<evidence type="ECO:0000256" key="1">
    <source>
        <dbReference type="SAM" id="MobiDB-lite"/>
    </source>
</evidence>
<dbReference type="InterPro" id="IPR047914">
    <property type="entry name" value="TagK-like_C"/>
</dbReference>